<keyword evidence="1" id="KW-0812">Transmembrane</keyword>
<reference evidence="2 3" key="2">
    <citation type="submission" date="2018-11" db="EMBL/GenBank/DDBJ databases">
        <authorList>
            <consortium name="Pathogen Informatics"/>
        </authorList>
    </citation>
    <scope>NUCLEOTIDE SEQUENCE [LARGE SCALE GENOMIC DNA]</scope>
    <source>
        <strain evidence="2 3">NST_G2</strain>
    </source>
</reference>
<protein>
    <submittedName>
        <fullName evidence="4">G_PROTEIN_RECEP_F1_2 domain-containing protein</fullName>
    </submittedName>
</protein>
<dbReference type="Proteomes" id="UP000275846">
    <property type="component" value="Unassembled WGS sequence"/>
</dbReference>
<feature type="transmembrane region" description="Helical" evidence="1">
    <location>
        <begin position="227"/>
        <end position="250"/>
    </location>
</feature>
<accession>A0A183TPS6</accession>
<dbReference type="OrthoDB" id="10450996at2759"/>
<organism evidence="4">
    <name type="scientific">Schistocephalus solidus</name>
    <name type="common">Tapeworm</name>
    <dbReference type="NCBI Taxonomy" id="70667"/>
    <lineage>
        <taxon>Eukaryota</taxon>
        <taxon>Metazoa</taxon>
        <taxon>Spiralia</taxon>
        <taxon>Lophotrochozoa</taxon>
        <taxon>Platyhelminthes</taxon>
        <taxon>Cestoda</taxon>
        <taxon>Eucestoda</taxon>
        <taxon>Diphyllobothriidea</taxon>
        <taxon>Diphyllobothriidae</taxon>
        <taxon>Schistocephalus</taxon>
    </lineage>
</organism>
<feature type="transmembrane region" description="Helical" evidence="1">
    <location>
        <begin position="188"/>
        <end position="206"/>
    </location>
</feature>
<name>A0A183TPS6_SCHSO</name>
<feature type="transmembrane region" description="Helical" evidence="1">
    <location>
        <begin position="332"/>
        <end position="354"/>
    </location>
</feature>
<feature type="transmembrane region" description="Helical" evidence="1">
    <location>
        <begin position="300"/>
        <end position="326"/>
    </location>
</feature>
<dbReference type="WBParaSite" id="SSLN_0001917101-mRNA-1">
    <property type="protein sequence ID" value="SSLN_0001917101-mRNA-1"/>
    <property type="gene ID" value="SSLN_0001917101"/>
</dbReference>
<reference evidence="4" key="1">
    <citation type="submission" date="2016-06" db="UniProtKB">
        <authorList>
            <consortium name="WormBaseParasite"/>
        </authorList>
    </citation>
    <scope>IDENTIFICATION</scope>
</reference>
<dbReference type="AlphaFoldDB" id="A0A183TPS6"/>
<evidence type="ECO:0000313" key="2">
    <source>
        <dbReference type="EMBL" id="VDM04861.1"/>
    </source>
</evidence>
<dbReference type="EMBL" id="UYSU01044520">
    <property type="protein sequence ID" value="VDM04861.1"/>
    <property type="molecule type" value="Genomic_DNA"/>
</dbReference>
<keyword evidence="1" id="KW-0472">Membrane</keyword>
<keyword evidence="3" id="KW-1185">Reference proteome</keyword>
<proteinExistence type="predicted"/>
<feature type="transmembrane region" description="Helical" evidence="1">
    <location>
        <begin position="21"/>
        <end position="45"/>
    </location>
</feature>
<feature type="transmembrane region" description="Helical" evidence="1">
    <location>
        <begin position="141"/>
        <end position="168"/>
    </location>
</feature>
<feature type="transmembrane region" description="Helical" evidence="1">
    <location>
        <begin position="106"/>
        <end position="129"/>
    </location>
</feature>
<keyword evidence="1" id="KW-1133">Transmembrane helix</keyword>
<sequence>MEYWQRLQLINLPRNQFLVFLSLYIIIISIGIAANCFILCVFVAYNCRHRLVEAFFEGNRLHAQMRHKSSVGGSCSPRVRSESVNSTTTLAVPQIWDFEAGQRFGVSFVAVTLYDIFMCAVTLPCDLVLAHPDFNRREHSYLLHVHSLFTSTRGTIMAVLLVLNTSLLYIHICRPLQAYTLKSTICKVVLVCLLLSALCSASALLVHTHLDITSRSKTPTSRAVYRVLKGLSFGIFVLSSFAAIIMHIFIFRELVRFHLMPRSDSWVSRSSNVFVGLWGTPGILWPFPRLQHILQAIRNLFNLSFLSALDVAFYLLNLPLFLVLFGLQNMHFFVLVLASCVHMLNPLVHICLCWKVQEVAVTRTRHILSIRLSSMFLSSAESSAHHLNRHDNSGQFNELQTSTGEISLPTEV</sequence>
<evidence type="ECO:0000256" key="1">
    <source>
        <dbReference type="SAM" id="Phobius"/>
    </source>
</evidence>
<gene>
    <name evidence="2" type="ORF">SSLN_LOCUS18475</name>
</gene>
<evidence type="ECO:0000313" key="3">
    <source>
        <dbReference type="Proteomes" id="UP000275846"/>
    </source>
</evidence>
<dbReference type="Gene3D" id="1.20.1070.10">
    <property type="entry name" value="Rhodopsin 7-helix transmembrane proteins"/>
    <property type="match status" value="1"/>
</dbReference>
<evidence type="ECO:0000313" key="4">
    <source>
        <dbReference type="WBParaSite" id="SSLN_0001917101-mRNA-1"/>
    </source>
</evidence>